<evidence type="ECO:0000313" key="2">
    <source>
        <dbReference type="EMBL" id="KAK9305462.1"/>
    </source>
</evidence>
<organism evidence="2 3">
    <name type="scientific">Tetragonisca angustula</name>
    <dbReference type="NCBI Taxonomy" id="166442"/>
    <lineage>
        <taxon>Eukaryota</taxon>
        <taxon>Metazoa</taxon>
        <taxon>Ecdysozoa</taxon>
        <taxon>Arthropoda</taxon>
        <taxon>Hexapoda</taxon>
        <taxon>Insecta</taxon>
        <taxon>Pterygota</taxon>
        <taxon>Neoptera</taxon>
        <taxon>Endopterygota</taxon>
        <taxon>Hymenoptera</taxon>
        <taxon>Apocrita</taxon>
        <taxon>Aculeata</taxon>
        <taxon>Apoidea</taxon>
        <taxon>Anthophila</taxon>
        <taxon>Apidae</taxon>
        <taxon>Tetragonisca</taxon>
    </lineage>
</organism>
<feature type="region of interest" description="Disordered" evidence="1">
    <location>
        <begin position="1"/>
        <end position="28"/>
    </location>
</feature>
<sequence>MKPRENFGNRAAGSNCAETPHSGYSCDSRTLLTRDQTKSNMVKYRQTIVEATERTSGDGEGKKENGADRSGRRVGQTRFQEFEA</sequence>
<accession>A0AAW1A6N5</accession>
<proteinExistence type="predicted"/>
<protein>
    <submittedName>
        <fullName evidence="2">Uncharacterized protein</fullName>
    </submittedName>
</protein>
<gene>
    <name evidence="2" type="ORF">QLX08_003491</name>
</gene>
<dbReference type="AlphaFoldDB" id="A0AAW1A6N5"/>
<feature type="compositionally biased region" description="Basic and acidic residues" evidence="1">
    <location>
        <begin position="51"/>
        <end position="71"/>
    </location>
</feature>
<name>A0AAW1A6N5_9HYME</name>
<keyword evidence="3" id="KW-1185">Reference proteome</keyword>
<comment type="caution">
    <text evidence="2">The sequence shown here is derived from an EMBL/GenBank/DDBJ whole genome shotgun (WGS) entry which is preliminary data.</text>
</comment>
<evidence type="ECO:0000256" key="1">
    <source>
        <dbReference type="SAM" id="MobiDB-lite"/>
    </source>
</evidence>
<evidence type="ECO:0000313" key="3">
    <source>
        <dbReference type="Proteomes" id="UP001432146"/>
    </source>
</evidence>
<dbReference type="EMBL" id="JAWNGG020000050">
    <property type="protein sequence ID" value="KAK9305462.1"/>
    <property type="molecule type" value="Genomic_DNA"/>
</dbReference>
<feature type="region of interest" description="Disordered" evidence="1">
    <location>
        <begin position="49"/>
        <end position="84"/>
    </location>
</feature>
<reference evidence="2 3" key="1">
    <citation type="submission" date="2024-05" db="EMBL/GenBank/DDBJ databases">
        <title>The nuclear and mitochondrial genome assemblies of Tetragonisca angustula (Apidae: Meliponini), a tiny yet remarkable pollinator in the Neotropics.</title>
        <authorList>
            <person name="Ferrari R."/>
            <person name="Ricardo P.C."/>
            <person name="Dias F.C."/>
            <person name="Araujo N.S."/>
            <person name="Soares D.O."/>
            <person name="Zhou Q.-S."/>
            <person name="Zhu C.-D."/>
            <person name="Coutinho L."/>
            <person name="Airas M.C."/>
            <person name="Batista T.M."/>
        </authorList>
    </citation>
    <scope>NUCLEOTIDE SEQUENCE [LARGE SCALE GENOMIC DNA]</scope>
    <source>
        <strain evidence="2">ASF017062</strain>
        <tissue evidence="2">Abdomen</tissue>
    </source>
</reference>
<dbReference type="Proteomes" id="UP001432146">
    <property type="component" value="Unassembled WGS sequence"/>
</dbReference>